<proteinExistence type="predicted"/>
<comment type="caution">
    <text evidence="2">The sequence shown here is derived from an EMBL/GenBank/DDBJ whole genome shotgun (WGS) entry which is preliminary data.</text>
</comment>
<evidence type="ECO:0000256" key="1">
    <source>
        <dbReference type="SAM" id="MobiDB-lite"/>
    </source>
</evidence>
<organism evidence="2 3">
    <name type="scientific">Necator americanus</name>
    <name type="common">Human hookworm</name>
    <dbReference type="NCBI Taxonomy" id="51031"/>
    <lineage>
        <taxon>Eukaryota</taxon>
        <taxon>Metazoa</taxon>
        <taxon>Ecdysozoa</taxon>
        <taxon>Nematoda</taxon>
        <taxon>Chromadorea</taxon>
        <taxon>Rhabditida</taxon>
        <taxon>Rhabditina</taxon>
        <taxon>Rhabditomorpha</taxon>
        <taxon>Strongyloidea</taxon>
        <taxon>Ancylostomatidae</taxon>
        <taxon>Bunostominae</taxon>
        <taxon>Necator</taxon>
    </lineage>
</organism>
<sequence>MAYRSTPSPSAPDQGSPAEASLGRQLRTELDPMLIQYSRDLTNGARDVKWNLNLIVEMEHDAAALRSTTTETTATNLFLDWFDLPLLDSTSKDNGATTTADSSQRQQHHQTSPPTTGRPMKNSIRDDLKAEMLLPLLFLAIIHEYCAYVSTVPGDSVPGCPSVCAVDCRRDLYDTSLCPGGHCYLDPNAVTYNFGASCTATLSCPLDYFMRFQLANGRFVNNIPMSLHINPQHRLECRNQQWFYLSPREPGGEMISHLVCYERPITV</sequence>
<gene>
    <name evidence="2" type="primary">Necator_chrV.g17754</name>
    <name evidence="2" type="ORF">RB195_012964</name>
</gene>
<name>A0ABR1DTD8_NECAM</name>
<reference evidence="2 3" key="1">
    <citation type="submission" date="2023-08" db="EMBL/GenBank/DDBJ databases">
        <title>A Necator americanus chromosomal reference genome.</title>
        <authorList>
            <person name="Ilik V."/>
            <person name="Petrzelkova K.J."/>
            <person name="Pardy F."/>
            <person name="Fuh T."/>
            <person name="Niatou-Singa F.S."/>
            <person name="Gouil Q."/>
            <person name="Baker L."/>
            <person name="Ritchie M.E."/>
            <person name="Jex A.R."/>
            <person name="Gazzola D."/>
            <person name="Li H."/>
            <person name="Toshio Fujiwara R."/>
            <person name="Zhan B."/>
            <person name="Aroian R.V."/>
            <person name="Pafco B."/>
            <person name="Schwarz E.M."/>
        </authorList>
    </citation>
    <scope>NUCLEOTIDE SEQUENCE [LARGE SCALE GENOMIC DNA]</scope>
    <source>
        <strain evidence="2 3">Aroian</strain>
        <tissue evidence="2">Whole animal</tissue>
    </source>
</reference>
<feature type="compositionally biased region" description="Polar residues" evidence="1">
    <location>
        <begin position="1"/>
        <end position="13"/>
    </location>
</feature>
<feature type="compositionally biased region" description="Polar residues" evidence="1">
    <location>
        <begin position="93"/>
        <end position="115"/>
    </location>
</feature>
<evidence type="ECO:0000313" key="2">
    <source>
        <dbReference type="EMBL" id="KAK6753689.1"/>
    </source>
</evidence>
<dbReference type="EMBL" id="JAVFWL010000005">
    <property type="protein sequence ID" value="KAK6753689.1"/>
    <property type="molecule type" value="Genomic_DNA"/>
</dbReference>
<dbReference type="Proteomes" id="UP001303046">
    <property type="component" value="Unassembled WGS sequence"/>
</dbReference>
<feature type="region of interest" description="Disordered" evidence="1">
    <location>
        <begin position="1"/>
        <end position="21"/>
    </location>
</feature>
<evidence type="ECO:0000313" key="3">
    <source>
        <dbReference type="Proteomes" id="UP001303046"/>
    </source>
</evidence>
<protein>
    <submittedName>
        <fullName evidence="2">Uncharacterized protein</fullName>
    </submittedName>
</protein>
<feature type="region of interest" description="Disordered" evidence="1">
    <location>
        <begin position="93"/>
        <end position="122"/>
    </location>
</feature>
<keyword evidence="3" id="KW-1185">Reference proteome</keyword>
<accession>A0ABR1DTD8</accession>